<reference evidence="1" key="1">
    <citation type="submission" date="2020-05" db="EMBL/GenBank/DDBJ databases">
        <title>WGS assembly of Panicum virgatum.</title>
        <authorList>
            <person name="Lovell J.T."/>
            <person name="Jenkins J."/>
            <person name="Shu S."/>
            <person name="Juenger T.E."/>
            <person name="Schmutz J."/>
        </authorList>
    </citation>
    <scope>NUCLEOTIDE SEQUENCE</scope>
    <source>
        <strain evidence="1">AP13</strain>
    </source>
</reference>
<dbReference type="EMBL" id="CM029053">
    <property type="protein sequence ID" value="KAG2546645.1"/>
    <property type="molecule type" value="Genomic_DNA"/>
</dbReference>
<name>A0A8T0NCQ3_PANVG</name>
<protein>
    <submittedName>
        <fullName evidence="1">Uncharacterized protein</fullName>
    </submittedName>
</protein>
<accession>A0A8T0NCQ3</accession>
<sequence>MRREILLPGDATATDRSGARCPFHILRLAAMCAPLLPKRHHAMGRTGEWGVDCPPGYRRSLAARGGVGTRHAAPIPCQREMTACYLLGPCADGKLKCSCHAVSSAVSSFVRMDLDI</sequence>
<gene>
    <name evidence="1" type="ORF">PVAP13_9KG037900</name>
</gene>
<evidence type="ECO:0000313" key="2">
    <source>
        <dbReference type="Proteomes" id="UP000823388"/>
    </source>
</evidence>
<dbReference type="AlphaFoldDB" id="A0A8T0NCQ3"/>
<dbReference type="Proteomes" id="UP000823388">
    <property type="component" value="Chromosome 9K"/>
</dbReference>
<keyword evidence="2" id="KW-1185">Reference proteome</keyword>
<comment type="caution">
    <text evidence="1">The sequence shown here is derived from an EMBL/GenBank/DDBJ whole genome shotgun (WGS) entry which is preliminary data.</text>
</comment>
<organism evidence="1 2">
    <name type="scientific">Panicum virgatum</name>
    <name type="common">Blackwell switchgrass</name>
    <dbReference type="NCBI Taxonomy" id="38727"/>
    <lineage>
        <taxon>Eukaryota</taxon>
        <taxon>Viridiplantae</taxon>
        <taxon>Streptophyta</taxon>
        <taxon>Embryophyta</taxon>
        <taxon>Tracheophyta</taxon>
        <taxon>Spermatophyta</taxon>
        <taxon>Magnoliopsida</taxon>
        <taxon>Liliopsida</taxon>
        <taxon>Poales</taxon>
        <taxon>Poaceae</taxon>
        <taxon>PACMAD clade</taxon>
        <taxon>Panicoideae</taxon>
        <taxon>Panicodae</taxon>
        <taxon>Paniceae</taxon>
        <taxon>Panicinae</taxon>
        <taxon>Panicum</taxon>
        <taxon>Panicum sect. Hiantes</taxon>
    </lineage>
</organism>
<proteinExistence type="predicted"/>
<evidence type="ECO:0000313" key="1">
    <source>
        <dbReference type="EMBL" id="KAG2546645.1"/>
    </source>
</evidence>